<gene>
    <name evidence="2" type="ORF">JCM17846_21840</name>
</gene>
<dbReference type="InterPro" id="IPR025857">
    <property type="entry name" value="MacB_PCD"/>
</dbReference>
<comment type="caution">
    <text evidence="2">The sequence shown here is derived from an EMBL/GenBank/DDBJ whole genome shotgun (WGS) entry which is preliminary data.</text>
</comment>
<evidence type="ECO:0000259" key="1">
    <source>
        <dbReference type="Pfam" id="PF12704"/>
    </source>
</evidence>
<dbReference type="Proteomes" id="UP000324996">
    <property type="component" value="Unassembled WGS sequence"/>
</dbReference>
<dbReference type="InterPro" id="IPR050250">
    <property type="entry name" value="Macrolide_Exporter_MacB"/>
</dbReference>
<accession>A0A5A7N834</accession>
<name>A0A5A7N834_9PROT</name>
<organism evidence="2 3">
    <name type="scientific">Iodidimonas nitroreducens</name>
    <dbReference type="NCBI Taxonomy" id="1236968"/>
    <lineage>
        <taxon>Bacteria</taxon>
        <taxon>Pseudomonadati</taxon>
        <taxon>Pseudomonadota</taxon>
        <taxon>Alphaproteobacteria</taxon>
        <taxon>Iodidimonadales</taxon>
        <taxon>Iodidimonadaceae</taxon>
        <taxon>Iodidimonas</taxon>
    </lineage>
</organism>
<dbReference type="EMBL" id="BKCN01000011">
    <property type="protein sequence ID" value="GER04502.1"/>
    <property type="molecule type" value="Genomic_DNA"/>
</dbReference>
<dbReference type="Pfam" id="PF12704">
    <property type="entry name" value="MacB_PCD"/>
    <property type="match status" value="1"/>
</dbReference>
<dbReference type="AlphaFoldDB" id="A0A5A7N834"/>
<feature type="domain" description="MacB-like periplasmic core" evidence="1">
    <location>
        <begin position="2"/>
        <end position="108"/>
    </location>
</feature>
<keyword evidence="3" id="KW-1185">Reference proteome</keyword>
<evidence type="ECO:0000313" key="3">
    <source>
        <dbReference type="Proteomes" id="UP000324996"/>
    </source>
</evidence>
<sequence>MARGRLLSDADQRLKARSIVVGATVARRLFGSDDPVGRSVRVNGVPFEIVGLLAGKGKSLSSDPDDTALIPLSTAMQRMRAAGARAHDAIDLAFIQFGQEAAIEKGEEAILSLLREKYRVGENDIDPFTLTSTKEFVAQSLSIITAIQLGLVAIASISCLWAVSGSPISCWSRSANAPARLACGWLWGRGRLIFAISLSWKPPCSA</sequence>
<protein>
    <recommendedName>
        <fullName evidence="1">MacB-like periplasmic core domain-containing protein</fullName>
    </recommendedName>
</protein>
<evidence type="ECO:0000313" key="2">
    <source>
        <dbReference type="EMBL" id="GER04502.1"/>
    </source>
</evidence>
<dbReference type="GO" id="GO:0005886">
    <property type="term" value="C:plasma membrane"/>
    <property type="evidence" value="ECO:0007669"/>
    <property type="project" value="TreeGrafter"/>
</dbReference>
<proteinExistence type="predicted"/>
<dbReference type="PANTHER" id="PTHR30572:SF4">
    <property type="entry name" value="ABC TRANSPORTER PERMEASE YTRF"/>
    <property type="match status" value="1"/>
</dbReference>
<reference evidence="2 3" key="1">
    <citation type="submission" date="2019-09" db="EMBL/GenBank/DDBJ databases">
        <title>NBRP : Genome information of microbial organism related human and environment.</title>
        <authorList>
            <person name="Hattori M."/>
            <person name="Oshima K."/>
            <person name="Inaba H."/>
            <person name="Suda W."/>
            <person name="Sakamoto M."/>
            <person name="Iino T."/>
            <person name="Kitahara M."/>
            <person name="Oshida Y."/>
            <person name="Iida T."/>
            <person name="Kudo T."/>
            <person name="Itoh T."/>
            <person name="Ohkuma M."/>
        </authorList>
    </citation>
    <scope>NUCLEOTIDE SEQUENCE [LARGE SCALE GENOMIC DNA]</scope>
    <source>
        <strain evidence="2 3">Q-1</strain>
    </source>
</reference>
<dbReference type="PANTHER" id="PTHR30572">
    <property type="entry name" value="MEMBRANE COMPONENT OF TRANSPORTER-RELATED"/>
    <property type="match status" value="1"/>
</dbReference>
<dbReference type="GO" id="GO:0022857">
    <property type="term" value="F:transmembrane transporter activity"/>
    <property type="evidence" value="ECO:0007669"/>
    <property type="project" value="TreeGrafter"/>
</dbReference>